<gene>
    <name evidence="3" type="ORF">DFQ12_2258</name>
</gene>
<reference evidence="3 4" key="1">
    <citation type="submission" date="2018-09" db="EMBL/GenBank/DDBJ databases">
        <title>Genomic Encyclopedia of Type Strains, Phase III (KMG-III): the genomes of soil and plant-associated and newly described type strains.</title>
        <authorList>
            <person name="Whitman W."/>
        </authorList>
    </citation>
    <scope>NUCLEOTIDE SEQUENCE [LARGE SCALE GENOMIC DNA]</scope>
    <source>
        <strain evidence="3 4">CECT 7938</strain>
    </source>
</reference>
<dbReference type="Proteomes" id="UP000286246">
    <property type="component" value="Unassembled WGS sequence"/>
</dbReference>
<feature type="transmembrane region" description="Helical" evidence="2">
    <location>
        <begin position="54"/>
        <end position="73"/>
    </location>
</feature>
<dbReference type="EMBL" id="RAPY01000001">
    <property type="protein sequence ID" value="RKE57370.1"/>
    <property type="molecule type" value="Genomic_DNA"/>
</dbReference>
<evidence type="ECO:0000256" key="1">
    <source>
        <dbReference type="SAM" id="Coils"/>
    </source>
</evidence>
<feature type="transmembrane region" description="Helical" evidence="2">
    <location>
        <begin position="85"/>
        <end position="105"/>
    </location>
</feature>
<sequence length="212" mass="24063">MTTANNVRAIAEKVKSFAMGFIGTFFLALGVSYFNEQSSYRIPRILLPVYEFLGNIGLAIGLLILGGILLYYAYIKFKKYGGKPVIMLIVLPLFTLLAFGLNTFFNNNQSGKKGYSAQNRQATEQVGNANRPKLNNEKAEKYLDKLENLFAEMTKAKEHADENRFKLLETQFLDLGTELAIIIPEMAKTDQYPSFIQYNAYVSNKIHKMRMN</sequence>
<keyword evidence="2" id="KW-0812">Transmembrane</keyword>
<proteinExistence type="predicted"/>
<dbReference type="OrthoDB" id="1265434at2"/>
<dbReference type="RefSeq" id="WP_120258935.1">
    <property type="nucleotide sequence ID" value="NZ_RAPY01000001.1"/>
</dbReference>
<dbReference type="AlphaFoldDB" id="A0A420BL10"/>
<keyword evidence="4" id="KW-1185">Reference proteome</keyword>
<keyword evidence="2" id="KW-0472">Membrane</keyword>
<evidence type="ECO:0000313" key="3">
    <source>
        <dbReference type="EMBL" id="RKE57370.1"/>
    </source>
</evidence>
<feature type="coiled-coil region" evidence="1">
    <location>
        <begin position="136"/>
        <end position="163"/>
    </location>
</feature>
<comment type="caution">
    <text evidence="3">The sequence shown here is derived from an EMBL/GenBank/DDBJ whole genome shotgun (WGS) entry which is preliminary data.</text>
</comment>
<keyword evidence="2" id="KW-1133">Transmembrane helix</keyword>
<organism evidence="3 4">
    <name type="scientific">Sphingobacterium detergens</name>
    <dbReference type="NCBI Taxonomy" id="1145106"/>
    <lineage>
        <taxon>Bacteria</taxon>
        <taxon>Pseudomonadati</taxon>
        <taxon>Bacteroidota</taxon>
        <taxon>Sphingobacteriia</taxon>
        <taxon>Sphingobacteriales</taxon>
        <taxon>Sphingobacteriaceae</taxon>
        <taxon>Sphingobacterium</taxon>
    </lineage>
</organism>
<keyword evidence="1" id="KW-0175">Coiled coil</keyword>
<evidence type="ECO:0000256" key="2">
    <source>
        <dbReference type="SAM" id="Phobius"/>
    </source>
</evidence>
<name>A0A420BL10_SPHD1</name>
<protein>
    <submittedName>
        <fullName evidence="3">Uncharacterized protein</fullName>
    </submittedName>
</protein>
<accession>A0A420BL10</accession>
<evidence type="ECO:0000313" key="4">
    <source>
        <dbReference type="Proteomes" id="UP000286246"/>
    </source>
</evidence>
<feature type="transmembrane region" description="Helical" evidence="2">
    <location>
        <begin position="16"/>
        <end position="34"/>
    </location>
</feature>